<dbReference type="AlphaFoldDB" id="A0A6M2BTM7"/>
<feature type="transmembrane region" description="Helical" evidence="8">
    <location>
        <begin position="267"/>
        <end position="288"/>
    </location>
</feature>
<dbReference type="PANTHER" id="PTHR36838:SF1">
    <property type="entry name" value="SLR1864 PROTEIN"/>
    <property type="match status" value="1"/>
</dbReference>
<feature type="transmembrane region" description="Helical" evidence="8">
    <location>
        <begin position="25"/>
        <end position="43"/>
    </location>
</feature>
<dbReference type="EMBL" id="JAAMOW010000006">
    <property type="protein sequence ID" value="NGY05561.1"/>
    <property type="molecule type" value="Genomic_DNA"/>
</dbReference>
<comment type="subcellular location">
    <subcellularLocation>
        <location evidence="1">Cell membrane</location>
        <topology evidence="1">Multi-pass membrane protein</topology>
    </subcellularLocation>
</comment>
<evidence type="ECO:0000256" key="5">
    <source>
        <dbReference type="ARBA" id="ARBA00022692"/>
    </source>
</evidence>
<reference evidence="9 10" key="1">
    <citation type="journal article" date="2014" name="Int. J. Syst. Evol. Microbiol.">
        <title>Solimonas terrae sp. nov., isolated from soil.</title>
        <authorList>
            <person name="Kim S.J."/>
            <person name="Moon J.Y."/>
            <person name="Weon H.Y."/>
            <person name="Ahn J.H."/>
            <person name="Chen W.M."/>
            <person name="Kwon S.W."/>
        </authorList>
    </citation>
    <scope>NUCLEOTIDE SEQUENCE [LARGE SCALE GENOMIC DNA]</scope>
    <source>
        <strain evidence="9 10">KIS83-12</strain>
    </source>
</reference>
<dbReference type="GO" id="GO:0055085">
    <property type="term" value="P:transmembrane transport"/>
    <property type="evidence" value="ECO:0007669"/>
    <property type="project" value="InterPro"/>
</dbReference>
<dbReference type="PANTHER" id="PTHR36838">
    <property type="entry name" value="AUXIN EFFLUX CARRIER FAMILY PROTEIN"/>
    <property type="match status" value="1"/>
</dbReference>
<feature type="transmembrane region" description="Helical" evidence="8">
    <location>
        <begin position="208"/>
        <end position="228"/>
    </location>
</feature>
<protein>
    <submittedName>
        <fullName evidence="9">AEC family transporter</fullName>
    </submittedName>
</protein>
<feature type="transmembrane region" description="Helical" evidence="8">
    <location>
        <begin position="55"/>
        <end position="73"/>
    </location>
</feature>
<feature type="transmembrane region" description="Helical" evidence="8">
    <location>
        <begin position="180"/>
        <end position="202"/>
    </location>
</feature>
<evidence type="ECO:0000256" key="8">
    <source>
        <dbReference type="SAM" id="Phobius"/>
    </source>
</evidence>
<evidence type="ECO:0000256" key="6">
    <source>
        <dbReference type="ARBA" id="ARBA00022989"/>
    </source>
</evidence>
<feature type="transmembrane region" description="Helical" evidence="8">
    <location>
        <begin position="300"/>
        <end position="319"/>
    </location>
</feature>
<comment type="similarity">
    <text evidence="2">Belongs to the auxin efflux carrier (TC 2.A.69) family.</text>
</comment>
<proteinExistence type="inferred from homology"/>
<feature type="transmembrane region" description="Helical" evidence="8">
    <location>
        <begin position="111"/>
        <end position="131"/>
    </location>
</feature>
<dbReference type="Proteomes" id="UP000472676">
    <property type="component" value="Unassembled WGS sequence"/>
</dbReference>
<evidence type="ECO:0000313" key="10">
    <source>
        <dbReference type="Proteomes" id="UP000472676"/>
    </source>
</evidence>
<keyword evidence="4" id="KW-1003">Cell membrane</keyword>
<feature type="transmembrane region" description="Helical" evidence="8">
    <location>
        <begin position="240"/>
        <end position="261"/>
    </location>
</feature>
<evidence type="ECO:0000256" key="1">
    <source>
        <dbReference type="ARBA" id="ARBA00004651"/>
    </source>
</evidence>
<evidence type="ECO:0000256" key="7">
    <source>
        <dbReference type="ARBA" id="ARBA00023136"/>
    </source>
</evidence>
<dbReference type="Pfam" id="PF03547">
    <property type="entry name" value="Mem_trans"/>
    <property type="match status" value="1"/>
</dbReference>
<feature type="transmembrane region" description="Helical" evidence="8">
    <location>
        <begin position="143"/>
        <end position="168"/>
    </location>
</feature>
<sequence>MAPAGPRTIAAAPSLDARSGFCVESFLLLLVCLALGMLIARYAHPPIGLAPGLNWWLINIALPAMVVQLVPRLHFDLHLLYLAMSQWLVFVAAWLLFAGLGRRLQWSRARIGALTLVAGLGNTSFIGYPLIEALRGQEGLAYAVIADQGGCFIALAVGGIIVASVYSGQKPHPAQIVRRVLMFPAFVALVSGIIIGALGGWPPLADALLGRIAGTLTPIALFVVGLRFRLHLGRDQISAVGGGLLYKLVLIPAVVLGIGALLRMHGLPLTIAVLQAAMAPMVSATILADQYKLDPPVANTLLGAGTLLAFITVPLWNFVLP</sequence>
<accession>A0A6M2BTM7</accession>
<name>A0A6M2BTM7_9GAMM</name>
<evidence type="ECO:0000256" key="4">
    <source>
        <dbReference type="ARBA" id="ARBA00022475"/>
    </source>
</evidence>
<keyword evidence="10" id="KW-1185">Reference proteome</keyword>
<keyword evidence="6 8" id="KW-1133">Transmembrane helix</keyword>
<dbReference type="GO" id="GO:0005886">
    <property type="term" value="C:plasma membrane"/>
    <property type="evidence" value="ECO:0007669"/>
    <property type="project" value="UniProtKB-SubCell"/>
</dbReference>
<evidence type="ECO:0000313" key="9">
    <source>
        <dbReference type="EMBL" id="NGY05561.1"/>
    </source>
</evidence>
<keyword evidence="7 8" id="KW-0472">Membrane</keyword>
<evidence type="ECO:0000256" key="3">
    <source>
        <dbReference type="ARBA" id="ARBA00022448"/>
    </source>
</evidence>
<gene>
    <name evidence="9" type="ORF">G7Y85_12375</name>
</gene>
<keyword evidence="5 8" id="KW-0812">Transmembrane</keyword>
<dbReference type="InterPro" id="IPR004776">
    <property type="entry name" value="Mem_transp_PIN-like"/>
</dbReference>
<feature type="transmembrane region" description="Helical" evidence="8">
    <location>
        <begin position="79"/>
        <end position="99"/>
    </location>
</feature>
<keyword evidence="3" id="KW-0813">Transport</keyword>
<organism evidence="9 10">
    <name type="scientific">Solimonas terrae</name>
    <dbReference type="NCBI Taxonomy" id="1396819"/>
    <lineage>
        <taxon>Bacteria</taxon>
        <taxon>Pseudomonadati</taxon>
        <taxon>Pseudomonadota</taxon>
        <taxon>Gammaproteobacteria</taxon>
        <taxon>Nevskiales</taxon>
        <taxon>Nevskiaceae</taxon>
        <taxon>Solimonas</taxon>
    </lineage>
</organism>
<dbReference type="InterPro" id="IPR038770">
    <property type="entry name" value="Na+/solute_symporter_sf"/>
</dbReference>
<dbReference type="Gene3D" id="1.20.1530.20">
    <property type="match status" value="1"/>
</dbReference>
<comment type="caution">
    <text evidence="9">The sequence shown here is derived from an EMBL/GenBank/DDBJ whole genome shotgun (WGS) entry which is preliminary data.</text>
</comment>
<evidence type="ECO:0000256" key="2">
    <source>
        <dbReference type="ARBA" id="ARBA00010145"/>
    </source>
</evidence>